<dbReference type="Pfam" id="PF02615">
    <property type="entry name" value="Ldh_2"/>
    <property type="match status" value="1"/>
</dbReference>
<evidence type="ECO:0000256" key="2">
    <source>
        <dbReference type="ARBA" id="ARBA00023002"/>
    </source>
</evidence>
<keyword evidence="2 3" id="KW-0560">Oxidoreductase</keyword>
<proteinExistence type="inferred from homology"/>
<dbReference type="PANTHER" id="PTHR11091">
    <property type="entry name" value="OXIDOREDUCTASE-RELATED"/>
    <property type="match status" value="1"/>
</dbReference>
<dbReference type="InterPro" id="IPR003767">
    <property type="entry name" value="Malate/L-lactate_DH-like"/>
</dbReference>
<evidence type="ECO:0000313" key="3">
    <source>
        <dbReference type="EMBL" id="RHW34654.1"/>
    </source>
</evidence>
<dbReference type="EC" id="1.1.1.154" evidence="3"/>
<dbReference type="InterPro" id="IPR017590">
    <property type="entry name" value="Ureidoglycolate_dehydrogenase"/>
</dbReference>
<dbReference type="InterPro" id="IPR043143">
    <property type="entry name" value="Mal/L-sulf/L-lact_DH-like_NADP"/>
</dbReference>
<dbReference type="SUPFAM" id="SSF89733">
    <property type="entry name" value="L-sulfolactate dehydrogenase-like"/>
    <property type="match status" value="1"/>
</dbReference>
<evidence type="ECO:0000313" key="4">
    <source>
        <dbReference type="Proteomes" id="UP000265692"/>
    </source>
</evidence>
<sequence length="350" mass="38278">MRITRDELKSLIKTKLNKAGLSEDHADQAAEVLVFADERGIHSHGAMRVEYYAERIAKGGMNTNPDFKFEKTGPSSGIFHADGGNGHTAAKLAMDEAIKMAKESGIAIVGVRDMSHSGAISYFTHQAAEADLIGLTVCQSDPMVVPFGGAEPYYGTNPIAFAAPSTEKGKYITLDMATTVQAWGKILHARSKNESIPDTWAVDKNGEPTTDPFSVNALLPISGPKGYGLMMMVDVLSGILLGLPFGNKVSSMYEDLTAYRKLGQLHIVINPEFFGSINRFKQDISQTMEDLNGIKPATGFDKVLYPGQNNDVVIEEYKQNGIEIVDDIVEYLRSDVVHNNQYDHKDPFAK</sequence>
<gene>
    <name evidence="3" type="ORF">D1B33_13450</name>
</gene>
<accession>A0A396S563</accession>
<dbReference type="PANTHER" id="PTHR11091:SF0">
    <property type="entry name" value="MALATE DEHYDROGENASE"/>
    <property type="match status" value="1"/>
</dbReference>
<dbReference type="GO" id="GO:0009040">
    <property type="term" value="F:ureidoglycolate dehydrogenase activity"/>
    <property type="evidence" value="ECO:0007669"/>
    <property type="project" value="UniProtKB-EC"/>
</dbReference>
<evidence type="ECO:0000256" key="1">
    <source>
        <dbReference type="ARBA" id="ARBA00006056"/>
    </source>
</evidence>
<comment type="caution">
    <text evidence="3">The sequence shown here is derived from an EMBL/GenBank/DDBJ whole genome shotgun (WGS) entry which is preliminary data.</text>
</comment>
<reference evidence="3 4" key="1">
    <citation type="submission" date="2018-08" db="EMBL/GenBank/DDBJ databases">
        <title>Lysinibacillus sp. YLB-03 draft genome sequence.</title>
        <authorList>
            <person name="Yu L."/>
        </authorList>
    </citation>
    <scope>NUCLEOTIDE SEQUENCE [LARGE SCALE GENOMIC DNA]</scope>
    <source>
        <strain evidence="3 4">YLB-03</strain>
    </source>
</reference>
<dbReference type="NCBIfam" id="TIGR03175">
    <property type="entry name" value="AllD"/>
    <property type="match status" value="1"/>
</dbReference>
<protein>
    <submittedName>
        <fullName evidence="3">Ureidoglycolate dehydrogenase</fullName>
        <ecNumber evidence="3">1.1.1.154</ecNumber>
    </submittedName>
</protein>
<dbReference type="Proteomes" id="UP000265692">
    <property type="component" value="Unassembled WGS sequence"/>
</dbReference>
<name>A0A396S563_9BACL</name>
<dbReference type="InterPro" id="IPR043144">
    <property type="entry name" value="Mal/L-sulf/L-lact_DH-like_ah"/>
</dbReference>
<dbReference type="RefSeq" id="WP_118876921.1">
    <property type="nucleotide sequence ID" value="NZ_QWEI01000008.1"/>
</dbReference>
<dbReference type="EMBL" id="QWEI01000008">
    <property type="protein sequence ID" value="RHW34654.1"/>
    <property type="molecule type" value="Genomic_DNA"/>
</dbReference>
<dbReference type="InterPro" id="IPR036111">
    <property type="entry name" value="Mal/L-sulfo/L-lacto_DH-like_sf"/>
</dbReference>
<dbReference type="AlphaFoldDB" id="A0A396S563"/>
<organism evidence="3 4">
    <name type="scientific">Ureibacillus yapensis</name>
    <dbReference type="NCBI Taxonomy" id="2304605"/>
    <lineage>
        <taxon>Bacteria</taxon>
        <taxon>Bacillati</taxon>
        <taxon>Bacillota</taxon>
        <taxon>Bacilli</taxon>
        <taxon>Bacillales</taxon>
        <taxon>Caryophanaceae</taxon>
        <taxon>Ureibacillus</taxon>
    </lineage>
</organism>
<dbReference type="NCBIfam" id="NF011599">
    <property type="entry name" value="PRK15025.1"/>
    <property type="match status" value="1"/>
</dbReference>
<dbReference type="Gene3D" id="1.10.1530.10">
    <property type="match status" value="1"/>
</dbReference>
<dbReference type="OrthoDB" id="9769447at2"/>
<comment type="similarity">
    <text evidence="1">Belongs to the LDH2/MDH2 oxidoreductase family.</text>
</comment>
<keyword evidence="4" id="KW-1185">Reference proteome</keyword>
<dbReference type="Gene3D" id="3.30.1370.60">
    <property type="entry name" value="Hypothetical oxidoreductase yiak, domain 2"/>
    <property type="match status" value="1"/>
</dbReference>